<dbReference type="EMBL" id="QRDT01000011">
    <property type="protein sequence ID" value="RED33253.1"/>
    <property type="molecule type" value="Genomic_DNA"/>
</dbReference>
<dbReference type="PANTHER" id="PTHR48100:SF1">
    <property type="entry name" value="HISTIDINE PHOSPHATASE FAMILY PROTEIN-RELATED"/>
    <property type="match status" value="1"/>
</dbReference>
<dbReference type="OrthoDB" id="9783269at2"/>
<dbReference type="EMBL" id="UFQQ01000011">
    <property type="protein sequence ID" value="SSW91329.1"/>
    <property type="molecule type" value="Genomic_DNA"/>
</dbReference>
<evidence type="ECO:0000313" key="4">
    <source>
        <dbReference type="Proteomes" id="UP000256343"/>
    </source>
</evidence>
<dbReference type="RefSeq" id="WP_114358373.1">
    <property type="nucleotide sequence ID" value="NZ_QRDT01000011.1"/>
</dbReference>
<dbReference type="PANTHER" id="PTHR48100">
    <property type="entry name" value="BROAD-SPECIFICITY PHOSPHATASE YOR283W-RELATED"/>
    <property type="match status" value="1"/>
</dbReference>
<organism evidence="2 3">
    <name type="scientific">Rhodopseudomonas pentothenatexigens</name>
    <dbReference type="NCBI Taxonomy" id="999699"/>
    <lineage>
        <taxon>Bacteria</taxon>
        <taxon>Pseudomonadati</taxon>
        <taxon>Pseudomonadota</taxon>
        <taxon>Alphaproteobacteria</taxon>
        <taxon>Hyphomicrobiales</taxon>
        <taxon>Nitrobacteraceae</taxon>
        <taxon>Rhodopseudomonas</taxon>
    </lineage>
</organism>
<evidence type="ECO:0000313" key="2">
    <source>
        <dbReference type="EMBL" id="SSW91329.1"/>
    </source>
</evidence>
<dbReference type="InterPro" id="IPR029033">
    <property type="entry name" value="His_PPase_superfam"/>
</dbReference>
<sequence length="197" mass="21722">MVKRVHLVRHGHHGQLGRLCGRMSGVALDDLGQAQMRACAAVLAPAPDLIESSPRLRTRQSALFLAAHFRLPVRTVAAFDELDVGDWTGSSFEQLDSDPRWRQWNARRGSTRPPRGESMAELQRRVVQHLETLRRDGSDSVVAIVSHAEPIRAALLHYAGVSVDDFSAVPVEPASISTLATSHDGFLIEQINRQVPL</sequence>
<gene>
    <name evidence="1" type="ORF">BJ125_11190</name>
    <name evidence="2" type="ORF">SAMN05892882_11190</name>
</gene>
<dbReference type="InterPro" id="IPR050275">
    <property type="entry name" value="PGM_Phosphatase"/>
</dbReference>
<reference evidence="2 3" key="1">
    <citation type="submission" date="2017-08" db="EMBL/GenBank/DDBJ databases">
        <authorList>
            <person name="de Groot N.N."/>
        </authorList>
    </citation>
    <scope>NUCLEOTIDE SEQUENCE [LARGE SCALE GENOMIC DNA]</scope>
    <source>
        <strain evidence="2 3">JA575</strain>
    </source>
</reference>
<dbReference type="GO" id="GO:0005737">
    <property type="term" value="C:cytoplasm"/>
    <property type="evidence" value="ECO:0007669"/>
    <property type="project" value="TreeGrafter"/>
</dbReference>
<reference evidence="1 4" key="2">
    <citation type="submission" date="2018-07" db="EMBL/GenBank/DDBJ databases">
        <title>Genomic Encyclopedia of Archaeal and Bacterial Type Strains, Phase II (KMG-II): from individual species to whole genera.</title>
        <authorList>
            <person name="Goeker M."/>
        </authorList>
    </citation>
    <scope>NUCLEOTIDE SEQUENCE [LARGE SCALE GENOMIC DNA]</scope>
    <source>
        <strain evidence="1 4">JA575</strain>
    </source>
</reference>
<dbReference type="InterPro" id="IPR013078">
    <property type="entry name" value="His_Pase_superF_clade-1"/>
</dbReference>
<keyword evidence="4" id="KW-1185">Reference proteome</keyword>
<dbReference type="Proteomes" id="UP000256343">
    <property type="component" value="Unassembled WGS sequence"/>
</dbReference>
<proteinExistence type="predicted"/>
<protein>
    <submittedName>
        <fullName evidence="2">Broad specificity phosphatase PhoE</fullName>
    </submittedName>
</protein>
<dbReference type="Gene3D" id="3.40.50.1240">
    <property type="entry name" value="Phosphoglycerate mutase-like"/>
    <property type="match status" value="1"/>
</dbReference>
<dbReference type="CDD" id="cd07067">
    <property type="entry name" value="HP_PGM_like"/>
    <property type="match status" value="1"/>
</dbReference>
<name>A0A336JT99_9BRAD</name>
<dbReference type="SUPFAM" id="SSF53254">
    <property type="entry name" value="Phosphoglycerate mutase-like"/>
    <property type="match status" value="1"/>
</dbReference>
<dbReference type="SMART" id="SM00855">
    <property type="entry name" value="PGAM"/>
    <property type="match status" value="1"/>
</dbReference>
<dbReference type="AlphaFoldDB" id="A0A336JT99"/>
<evidence type="ECO:0000313" key="3">
    <source>
        <dbReference type="Proteomes" id="UP000252631"/>
    </source>
</evidence>
<accession>A0A336JT99</accession>
<dbReference type="Pfam" id="PF00300">
    <property type="entry name" value="His_Phos_1"/>
    <property type="match status" value="1"/>
</dbReference>
<dbReference type="GO" id="GO:0016791">
    <property type="term" value="F:phosphatase activity"/>
    <property type="evidence" value="ECO:0007669"/>
    <property type="project" value="TreeGrafter"/>
</dbReference>
<dbReference type="Proteomes" id="UP000252631">
    <property type="component" value="Unassembled WGS sequence"/>
</dbReference>
<evidence type="ECO:0000313" key="1">
    <source>
        <dbReference type="EMBL" id="RED33253.1"/>
    </source>
</evidence>